<evidence type="ECO:0000313" key="1">
    <source>
        <dbReference type="EMBL" id="HAR54377.1"/>
    </source>
</evidence>
<keyword evidence="1" id="KW-0808">Transferase</keyword>
<dbReference type="Proteomes" id="UP000264719">
    <property type="component" value="Unassembled WGS sequence"/>
</dbReference>
<dbReference type="GO" id="GO:0034194">
    <property type="term" value="P:D-galactonate catabolic process"/>
    <property type="evidence" value="ECO:0007669"/>
    <property type="project" value="InterPro"/>
</dbReference>
<dbReference type="InterPro" id="IPR042257">
    <property type="entry name" value="DGOK_C"/>
</dbReference>
<evidence type="ECO:0000313" key="2">
    <source>
        <dbReference type="Proteomes" id="UP000264719"/>
    </source>
</evidence>
<dbReference type="Pfam" id="PF05035">
    <property type="entry name" value="DGOK"/>
    <property type="match status" value="1"/>
</dbReference>
<proteinExistence type="predicted"/>
<sequence>MSADWLALGPFDAAGWRGYRLRGSEILAEATEADEPGVLRALKAEGESRLIRIGAGQDKAPAALLPDSGAALGDMVQEAPLDRLSGWARLAAAGVVSTRNHWDGVICHAGRDVTHWLQISAEEIVSFQGSVTARLIAALGGAAGAAPAAVEDALARPEKIALHLRRAEMAGAAADVTGALIGAELAALRPYWLGQAVIVLGGAEGDAYAEALRAQGVPVERDAPEAALRQGLAALAQRLGLAEAG</sequence>
<dbReference type="RefSeq" id="WP_339851150.1">
    <property type="nucleotide sequence ID" value="NZ_CAXAXR010000001.1"/>
</dbReference>
<keyword evidence="1" id="KW-0418">Kinase</keyword>
<dbReference type="InterPro" id="IPR007729">
    <property type="entry name" value="DGOK"/>
</dbReference>
<dbReference type="GO" id="GO:0008671">
    <property type="term" value="F:2-dehydro-3-deoxygalactonokinase activity"/>
    <property type="evidence" value="ECO:0007669"/>
    <property type="project" value="InterPro"/>
</dbReference>
<dbReference type="EMBL" id="DMVW01000202">
    <property type="protein sequence ID" value="HAR54377.1"/>
    <property type="molecule type" value="Genomic_DNA"/>
</dbReference>
<reference evidence="1 2" key="1">
    <citation type="journal article" date="2018" name="Nat. Biotechnol.">
        <title>A standardized bacterial taxonomy based on genome phylogeny substantially revises the tree of life.</title>
        <authorList>
            <person name="Parks D.H."/>
            <person name="Chuvochina M."/>
            <person name="Waite D.W."/>
            <person name="Rinke C."/>
            <person name="Skarshewski A."/>
            <person name="Chaumeil P.A."/>
            <person name="Hugenholtz P."/>
        </authorList>
    </citation>
    <scope>NUCLEOTIDE SEQUENCE [LARGE SCALE GENOMIC DNA]</scope>
    <source>
        <strain evidence="1">UBA9169</strain>
    </source>
</reference>
<organism evidence="1 2">
    <name type="scientific">Roseovarius nubinhibens</name>
    <dbReference type="NCBI Taxonomy" id="314263"/>
    <lineage>
        <taxon>Bacteria</taxon>
        <taxon>Pseudomonadati</taxon>
        <taxon>Pseudomonadota</taxon>
        <taxon>Alphaproteobacteria</taxon>
        <taxon>Rhodobacterales</taxon>
        <taxon>Roseobacteraceae</taxon>
        <taxon>Roseovarius</taxon>
    </lineage>
</organism>
<name>A0A348WIL5_9RHOB</name>
<gene>
    <name evidence="1" type="ORF">DCS45_21255</name>
</gene>
<dbReference type="AlphaFoldDB" id="A0A348WIL5"/>
<dbReference type="Gene3D" id="3.30.420.310">
    <property type="entry name" value="2-keto-3-deoxy-galactonokinase, C-terminal domain"/>
    <property type="match status" value="1"/>
</dbReference>
<protein>
    <submittedName>
        <fullName evidence="1">2-dehydro-3-deoxygalactonokinase</fullName>
    </submittedName>
</protein>
<accession>A0A348WIL5</accession>
<comment type="caution">
    <text evidence="1">The sequence shown here is derived from an EMBL/GenBank/DDBJ whole genome shotgun (WGS) entry which is preliminary data.</text>
</comment>